<dbReference type="Proteomes" id="UP000663193">
    <property type="component" value="Chromosome 5"/>
</dbReference>
<proteinExistence type="predicted"/>
<name>A0A7U2HYN8_PHANO</name>
<sequence length="424" mass="48736">MHMSRLTIGIAVGLVLLLLYTITSISAVDPTSIYFRASTGYAPRYSAFRRQQAEAYVAAFDHAPNDFYHASKDEKRRKLCVGIPSIKRDVDSYLPATLGSLLEGLTREEREEIYLIVFIAHSDPTQHPSYVESWLSGLVDEVATYDFGFDRMQYIRNMEQVGGRVVEKAAFDYAYLLNKCAEQFTPYVAIFEDDTVAMDGWYHRTMTAIHEAEQQAALRRSKPDFFYLRLFYTEQFLGWNKQFWKSYLWRSIFVAALPSALLVFVRVFKPRTKLSMTLTTPRAFIALYACLAALILFYFSLGRMTVHPMPYGVHEMPHFGCCSQAFVFPNLKAQQLVAYFKEKRVGFTDVLIEDFANERDELRFAITPSLVQHVGREDVKSSKDRGSAEKIWSAAFEKLNWKTLKVEHEEVGRLRSVIAQEAPP</sequence>
<dbReference type="OMA" id="SEILMGW"/>
<protein>
    <recommendedName>
        <fullName evidence="5">Integral membrane protein</fullName>
    </recommendedName>
</protein>
<dbReference type="OrthoDB" id="2016523at2759"/>
<dbReference type="PANTHER" id="PTHR31410">
    <property type="entry name" value="TRANSMEMBRANE PROTEIN 246"/>
    <property type="match status" value="1"/>
</dbReference>
<dbReference type="AlphaFoldDB" id="A0A7U2HYN8"/>
<dbReference type="PANTHER" id="PTHR31410:SF1">
    <property type="entry name" value="POST-GPI ATTACHMENT TO PROTEINS FACTOR 4"/>
    <property type="match status" value="1"/>
</dbReference>
<keyword evidence="1" id="KW-0472">Membrane</keyword>
<feature type="signal peptide" evidence="2">
    <location>
        <begin position="1"/>
        <end position="27"/>
    </location>
</feature>
<dbReference type="GO" id="GO:0006506">
    <property type="term" value="P:GPI anchor biosynthetic process"/>
    <property type="evidence" value="ECO:0007669"/>
    <property type="project" value="InterPro"/>
</dbReference>
<keyword evidence="2" id="KW-0732">Signal</keyword>
<dbReference type="EMBL" id="CP069027">
    <property type="protein sequence ID" value="QRC95219.1"/>
    <property type="molecule type" value="Genomic_DNA"/>
</dbReference>
<accession>A0A7U2HYN8</accession>
<evidence type="ECO:0000256" key="2">
    <source>
        <dbReference type="SAM" id="SignalP"/>
    </source>
</evidence>
<dbReference type="InterPro" id="IPR029675">
    <property type="entry name" value="PGAP4"/>
</dbReference>
<dbReference type="GO" id="GO:0000139">
    <property type="term" value="C:Golgi membrane"/>
    <property type="evidence" value="ECO:0007669"/>
    <property type="project" value="InterPro"/>
</dbReference>
<dbReference type="VEuPathDB" id="FungiDB:JI435_029220"/>
<keyword evidence="1" id="KW-1133">Transmembrane helix</keyword>
<dbReference type="RefSeq" id="XP_001793515.1">
    <property type="nucleotide sequence ID" value="XM_001793463.1"/>
</dbReference>
<keyword evidence="4" id="KW-1185">Reference proteome</keyword>
<organism evidence="3 4">
    <name type="scientific">Phaeosphaeria nodorum (strain SN15 / ATCC MYA-4574 / FGSC 10173)</name>
    <name type="common">Glume blotch fungus</name>
    <name type="synonym">Parastagonospora nodorum</name>
    <dbReference type="NCBI Taxonomy" id="321614"/>
    <lineage>
        <taxon>Eukaryota</taxon>
        <taxon>Fungi</taxon>
        <taxon>Dikarya</taxon>
        <taxon>Ascomycota</taxon>
        <taxon>Pezizomycotina</taxon>
        <taxon>Dothideomycetes</taxon>
        <taxon>Pleosporomycetidae</taxon>
        <taxon>Pleosporales</taxon>
        <taxon>Pleosporineae</taxon>
        <taxon>Phaeosphaeriaceae</taxon>
        <taxon>Parastagonospora</taxon>
    </lineage>
</organism>
<evidence type="ECO:0000313" key="3">
    <source>
        <dbReference type="EMBL" id="QRC95219.1"/>
    </source>
</evidence>
<evidence type="ECO:0008006" key="5">
    <source>
        <dbReference type="Google" id="ProtNLM"/>
    </source>
</evidence>
<dbReference type="GO" id="GO:0016757">
    <property type="term" value="F:glycosyltransferase activity"/>
    <property type="evidence" value="ECO:0007669"/>
    <property type="project" value="InterPro"/>
</dbReference>
<dbReference type="CDD" id="cd22189">
    <property type="entry name" value="PGAP4-like_fungal"/>
    <property type="match status" value="1"/>
</dbReference>
<feature type="transmembrane region" description="Helical" evidence="1">
    <location>
        <begin position="247"/>
        <end position="268"/>
    </location>
</feature>
<feature type="transmembrane region" description="Helical" evidence="1">
    <location>
        <begin position="280"/>
        <end position="301"/>
    </location>
</feature>
<gene>
    <name evidence="3" type="ORF">JI435_029220</name>
</gene>
<reference evidence="4" key="1">
    <citation type="journal article" date="2021" name="BMC Genomics">
        <title>Chromosome-level genome assembly and manually-curated proteome of model necrotroph Parastagonospora nodorum Sn15 reveals a genome-wide trove of candidate effector homologs, and redundancy of virulence-related functions within an accessory chromosome.</title>
        <authorList>
            <person name="Bertazzoni S."/>
            <person name="Jones D.A.B."/>
            <person name="Phan H.T."/>
            <person name="Tan K.-C."/>
            <person name="Hane J.K."/>
        </authorList>
    </citation>
    <scope>NUCLEOTIDE SEQUENCE [LARGE SCALE GENOMIC DNA]</scope>
    <source>
        <strain evidence="4">SN15 / ATCC MYA-4574 / FGSC 10173)</strain>
    </source>
</reference>
<feature type="chain" id="PRO_5034113702" description="Integral membrane protein" evidence="2">
    <location>
        <begin position="28"/>
        <end position="424"/>
    </location>
</feature>
<keyword evidence="1" id="KW-0812">Transmembrane</keyword>
<evidence type="ECO:0000256" key="1">
    <source>
        <dbReference type="SAM" id="Phobius"/>
    </source>
</evidence>
<dbReference type="KEGG" id="pno:SNOG_02922"/>
<evidence type="ECO:0000313" key="4">
    <source>
        <dbReference type="Proteomes" id="UP000663193"/>
    </source>
</evidence>